<proteinExistence type="predicted"/>
<evidence type="ECO:0000256" key="1">
    <source>
        <dbReference type="SAM" id="MobiDB-lite"/>
    </source>
</evidence>
<feature type="compositionally biased region" description="Acidic residues" evidence="1">
    <location>
        <begin position="385"/>
        <end position="408"/>
    </location>
</feature>
<gene>
    <name evidence="2" type="ORF">GcM1_250044</name>
</gene>
<dbReference type="InterPro" id="IPR018853">
    <property type="entry name" value="DUF2457"/>
</dbReference>
<protein>
    <submittedName>
        <fullName evidence="2">Uncharacterized protein</fullName>
    </submittedName>
</protein>
<feature type="region of interest" description="Disordered" evidence="1">
    <location>
        <begin position="236"/>
        <end position="257"/>
    </location>
</feature>
<evidence type="ECO:0000313" key="3">
    <source>
        <dbReference type="Proteomes" id="UP000285326"/>
    </source>
</evidence>
<feature type="region of interest" description="Disordered" evidence="1">
    <location>
        <begin position="531"/>
        <end position="595"/>
    </location>
</feature>
<dbReference type="Proteomes" id="UP000285326">
    <property type="component" value="Unassembled WGS sequence"/>
</dbReference>
<comment type="caution">
    <text evidence="2">The sequence shown here is derived from an EMBL/GenBank/DDBJ whole genome shotgun (WGS) entry which is preliminary data.</text>
</comment>
<dbReference type="AlphaFoldDB" id="A0A420IAN2"/>
<feature type="compositionally biased region" description="Low complexity" evidence="1">
    <location>
        <begin position="105"/>
        <end position="127"/>
    </location>
</feature>
<organism evidence="2 3">
    <name type="scientific">Golovinomyces cichoracearum</name>
    <dbReference type="NCBI Taxonomy" id="62708"/>
    <lineage>
        <taxon>Eukaryota</taxon>
        <taxon>Fungi</taxon>
        <taxon>Dikarya</taxon>
        <taxon>Ascomycota</taxon>
        <taxon>Pezizomycotina</taxon>
        <taxon>Leotiomycetes</taxon>
        <taxon>Erysiphales</taxon>
        <taxon>Erysiphaceae</taxon>
        <taxon>Golovinomyces</taxon>
    </lineage>
</organism>
<name>A0A420IAN2_9PEZI</name>
<feature type="compositionally biased region" description="Acidic residues" evidence="1">
    <location>
        <begin position="362"/>
        <end position="374"/>
    </location>
</feature>
<feature type="compositionally biased region" description="Pro residues" evidence="1">
    <location>
        <begin position="575"/>
        <end position="589"/>
    </location>
</feature>
<accession>A0A420IAN2</accession>
<feature type="region of interest" description="Disordered" evidence="1">
    <location>
        <begin position="348"/>
        <end position="421"/>
    </location>
</feature>
<feature type="region of interest" description="Disordered" evidence="1">
    <location>
        <begin position="681"/>
        <end position="709"/>
    </location>
</feature>
<evidence type="ECO:0000313" key="2">
    <source>
        <dbReference type="EMBL" id="RKF71610.1"/>
    </source>
</evidence>
<reference evidence="2 3" key="1">
    <citation type="journal article" date="2018" name="BMC Genomics">
        <title>Comparative genome analyses reveal sequence features reflecting distinct modes of host-adaptation between dicot and monocot powdery mildew.</title>
        <authorList>
            <person name="Wu Y."/>
            <person name="Ma X."/>
            <person name="Pan Z."/>
            <person name="Kale S.D."/>
            <person name="Song Y."/>
            <person name="King H."/>
            <person name="Zhang Q."/>
            <person name="Presley C."/>
            <person name="Deng X."/>
            <person name="Wei C.I."/>
            <person name="Xiao S."/>
        </authorList>
    </citation>
    <scope>NUCLEOTIDE SEQUENCE [LARGE SCALE GENOMIC DNA]</scope>
    <source>
        <strain evidence="2">UMSG1</strain>
    </source>
</reference>
<feature type="region of interest" description="Disordered" evidence="1">
    <location>
        <begin position="77"/>
        <end position="141"/>
    </location>
</feature>
<sequence length="735" mass="81648">MGIRDISYWWPHSTTNFPVIANDVGIIQDQAGELIEPLDSTPKLIPCEYQRHTIKPLKERTHSSLLTQAIKAVQDEGGIVESKTNSEHTSTRPQSIMSSFSLELTSDGGTTGQSRSGTPSPSQSQQQNNASHIRATNSTLMTKVYPANSTYLTGTKCQDQIESPLDPKHPYPTAYQYHAADSATLKTEMRPNDQPPSQSNPIVFPGSEVVKDNTASTQPRRPTIKFACAGPQTVRLPPRAEQTDSSLSPGGLKSERSSISCTNRLQSNPIEVPANFPTIMSHTQLPQSSMSNEGHGVPGSSQATRFHEFASEEMEVDDWLRQDLGMIVSKLTINDTMKKENEIRRLASEAEEEAELEKAEAEESMDDSDEETENNSEFLDFAYDSMDDGNETDNENGFADSDENDDQDIAFGTPNGGHQMFDSKILDFTEDTNNRPTSNSSIGSLSSLRGISIIQRRRFSSNLHPKTIDLPDSTDFVCGTLDEDRPLEEAYLSCLEARKQARHILTPQDIDPSFPTSDDEKEKDFHRTLAKMNGKQKNDCSRMSIESPTDDGRLGRCSRSRIPTSHYSPKKLLHSPPPPKQRLRTPPPRKFVSASPKHLQFSNISNGLPSSTIRPITFTSFGARSGLTHTKSLPRKPSPFCRRFCEPQSATSEDSNLKMRDQESHVRGAIDIVKGLEQKRQRRNEKLYMKQHTNRKVKGAGEHKPLPGRGADFMREVGLIMANKAGAQNAYILSA</sequence>
<dbReference type="Pfam" id="PF10446">
    <property type="entry name" value="DUF2457"/>
    <property type="match status" value="1"/>
</dbReference>
<feature type="compositionally biased region" description="Polar residues" evidence="1">
    <location>
        <begin position="128"/>
        <end position="141"/>
    </location>
</feature>
<dbReference type="EMBL" id="MCBS01025068">
    <property type="protein sequence ID" value="RKF71610.1"/>
    <property type="molecule type" value="Genomic_DNA"/>
</dbReference>
<feature type="compositionally biased region" description="Polar residues" evidence="1">
    <location>
        <begin position="91"/>
        <end position="104"/>
    </location>
</feature>